<dbReference type="SMART" id="SM00360">
    <property type="entry name" value="RRM"/>
    <property type="match status" value="2"/>
</dbReference>
<feature type="compositionally biased region" description="Acidic residues" evidence="7">
    <location>
        <begin position="900"/>
        <end position="909"/>
    </location>
</feature>
<evidence type="ECO:0000313" key="11">
    <source>
        <dbReference type="WBParaSite" id="TCNE_0000832101-mRNA-1"/>
    </source>
</evidence>
<dbReference type="SMART" id="SM00356">
    <property type="entry name" value="ZnF_C3H1"/>
    <property type="match status" value="1"/>
</dbReference>
<feature type="compositionally biased region" description="Basic and acidic residues" evidence="7">
    <location>
        <begin position="108"/>
        <end position="158"/>
    </location>
</feature>
<dbReference type="PROSITE" id="PS50103">
    <property type="entry name" value="ZF_C3H1"/>
    <property type="match status" value="1"/>
</dbReference>
<keyword evidence="2 6" id="KW-0863">Zinc-finger</keyword>
<evidence type="ECO:0000256" key="2">
    <source>
        <dbReference type="ARBA" id="ARBA00022771"/>
    </source>
</evidence>
<dbReference type="InterPro" id="IPR035979">
    <property type="entry name" value="RBD_domain_sf"/>
</dbReference>
<dbReference type="InterPro" id="IPR000571">
    <property type="entry name" value="Znf_CCCH"/>
</dbReference>
<feature type="region of interest" description="Disordered" evidence="7">
    <location>
        <begin position="870"/>
        <end position="909"/>
    </location>
</feature>
<sequence>MIVEAPEALRLWLTKEMAPICDAEPAALAKYVLALLRKDKPEAELMEFCIEQLDVFLQTKARPFVEKLFTVIKDRSYLPTPPPGSSVTTVSTQSQNAPSGGSALRGSTENRKRDVDERKELKEKDTKEEERKKLAPGPDREKESRKGREEKEVERKAQSDGPTNQPQKSVRKRISPPPIAPRDEIRRDHLDSRFDRRRSRSPRERGRSDRPERGVERRIQAPLPPRVPHRQNERYKSERGERTERKRSRSPYERPRREKSPEVDRKKKRCRDYDEKGYCMKGDQCIYDHGPDPVVVDDIALEKMVTNGSKAPPAPPVAQMAPNFSVPPPGYTPLNPPPPGVDNVYVANSTAPAAVALSEGYNPEAPALSAPSVATVPPAIQAPDFSVPPPPLPAHLSNPPWHSATYTVPSASASVLVHPPTAPYDPAPPSTTVPSVPVVQQTLSTGAVVTRRGRGGAMMGMGRYGHTNLTSNVANNRTLQVRKIPAEMNNIAKLNEHFANFGQIINIQVCYEGDPEAALITYSTRGEAMAAYKSTTPILNNRFIKVFWHAADAQHQTQTTQPPQYSHTPGLTSGSAVTYNPMKGSLTKTVHIGGAPRAPSFSQNALATVQPNAANQPVSAHTEPSAPFANVASAQPTITDKEKYIEIRRKRKQEKENKMRLLDLHRRKSALLGKEIEQQKLIIKTLQNTTNAEKKKQLCNLFKKVDESVKALKTELEDLSSKLLAMNKSTSESNGQNAGSEETNAEMDANGVSAGAKRTRSVSDASGDGYQADAVSPPKKSRHLDSTQALDNRPRVVAVRGFKVEHENDVIVHMEHFGELVDMDFAAGGRSKPVTAYFTYKTRRDAEQAVALGADFAGCPITVEWATKGSTDEGGVVPDEMRNPSERVTPAALLASCPLEESDEEGDNE</sequence>
<keyword evidence="3 6" id="KW-0862">Zinc</keyword>
<evidence type="ECO:0000313" key="10">
    <source>
        <dbReference type="Proteomes" id="UP000050794"/>
    </source>
</evidence>
<dbReference type="CDD" id="cd12257">
    <property type="entry name" value="RRM1_RBM26_like"/>
    <property type="match status" value="1"/>
</dbReference>
<evidence type="ECO:0000256" key="7">
    <source>
        <dbReference type="SAM" id="MobiDB-lite"/>
    </source>
</evidence>
<feature type="domain" description="C3H1-type" evidence="8">
    <location>
        <begin position="264"/>
        <end position="292"/>
    </location>
</feature>
<name>A0A183UIK1_TOXCA</name>
<evidence type="ECO:0000256" key="1">
    <source>
        <dbReference type="ARBA" id="ARBA00022723"/>
    </source>
</evidence>
<dbReference type="GO" id="GO:0003723">
    <property type="term" value="F:RNA binding"/>
    <property type="evidence" value="ECO:0007669"/>
    <property type="project" value="UniProtKB-KW"/>
</dbReference>
<gene>
    <name evidence="9" type="ORF">TCNE_LOCUS8321</name>
</gene>
<dbReference type="FunFam" id="3.30.70.330:FF:000208">
    <property type="entry name" value="RNA-binding protein 27 isoform X2"/>
    <property type="match status" value="1"/>
</dbReference>
<feature type="region of interest" description="Disordered" evidence="7">
    <location>
        <begin position="75"/>
        <end position="270"/>
    </location>
</feature>
<dbReference type="SUPFAM" id="SSF90229">
    <property type="entry name" value="CCCH zinc finger"/>
    <property type="match status" value="1"/>
</dbReference>
<dbReference type="InterPro" id="IPR012677">
    <property type="entry name" value="Nucleotide-bd_a/b_plait_sf"/>
</dbReference>
<dbReference type="PANTHER" id="PTHR14398">
    <property type="entry name" value="RNA RECOGNITION RRM/RNP DOMAIN"/>
    <property type="match status" value="1"/>
</dbReference>
<evidence type="ECO:0000256" key="3">
    <source>
        <dbReference type="ARBA" id="ARBA00022833"/>
    </source>
</evidence>
<evidence type="ECO:0000259" key="8">
    <source>
        <dbReference type="PROSITE" id="PS50103"/>
    </source>
</evidence>
<feature type="compositionally biased region" description="Basic and acidic residues" evidence="7">
    <location>
        <begin position="181"/>
        <end position="194"/>
    </location>
</feature>
<dbReference type="InterPro" id="IPR000504">
    <property type="entry name" value="RRM_dom"/>
</dbReference>
<dbReference type="AlphaFoldDB" id="A0A183UIK1"/>
<dbReference type="GO" id="GO:0008270">
    <property type="term" value="F:zinc ion binding"/>
    <property type="evidence" value="ECO:0007669"/>
    <property type="project" value="UniProtKB-KW"/>
</dbReference>
<keyword evidence="1 6" id="KW-0479">Metal-binding</keyword>
<dbReference type="Pfam" id="PF14605">
    <property type="entry name" value="Nup35_RRM_2"/>
    <property type="match status" value="1"/>
</dbReference>
<feature type="compositionally biased region" description="Basic and acidic residues" evidence="7">
    <location>
        <begin position="230"/>
        <end position="270"/>
    </location>
</feature>
<feature type="compositionally biased region" description="Basic and acidic residues" evidence="7">
    <location>
        <begin position="201"/>
        <end position="219"/>
    </location>
</feature>
<keyword evidence="10" id="KW-1185">Reference proteome</keyword>
<evidence type="ECO:0000256" key="6">
    <source>
        <dbReference type="PROSITE-ProRule" id="PRU00723"/>
    </source>
</evidence>
<dbReference type="InterPro" id="IPR036855">
    <property type="entry name" value="Znf_CCCH_sf"/>
</dbReference>
<dbReference type="InterPro" id="IPR002483">
    <property type="entry name" value="PWI_dom"/>
</dbReference>
<evidence type="ECO:0000256" key="5">
    <source>
        <dbReference type="ARBA" id="ARBA00043866"/>
    </source>
</evidence>
<protein>
    <submittedName>
        <fullName evidence="11">C3H1-type domain-containing protein</fullName>
    </submittedName>
</protein>
<organism evidence="10 11">
    <name type="scientific">Toxocara canis</name>
    <name type="common">Canine roundworm</name>
    <dbReference type="NCBI Taxonomy" id="6265"/>
    <lineage>
        <taxon>Eukaryota</taxon>
        <taxon>Metazoa</taxon>
        <taxon>Ecdysozoa</taxon>
        <taxon>Nematoda</taxon>
        <taxon>Chromadorea</taxon>
        <taxon>Rhabditida</taxon>
        <taxon>Spirurina</taxon>
        <taxon>Ascaridomorpha</taxon>
        <taxon>Ascaridoidea</taxon>
        <taxon>Toxocaridae</taxon>
        <taxon>Toxocara</taxon>
    </lineage>
</organism>
<feature type="region of interest" description="Disordered" evidence="7">
    <location>
        <begin position="727"/>
        <end position="786"/>
    </location>
</feature>
<dbReference type="SUPFAM" id="SSF54928">
    <property type="entry name" value="RNA-binding domain, RBD"/>
    <property type="match status" value="2"/>
</dbReference>
<reference evidence="11" key="1">
    <citation type="submission" date="2016-06" db="UniProtKB">
        <authorList>
            <consortium name="WormBaseParasite"/>
        </authorList>
    </citation>
    <scope>IDENTIFICATION</scope>
</reference>
<dbReference type="Proteomes" id="UP000050794">
    <property type="component" value="Unassembled WGS sequence"/>
</dbReference>
<feature type="compositionally biased region" description="Low complexity" evidence="7">
    <location>
        <begin position="85"/>
        <end position="95"/>
    </location>
</feature>
<dbReference type="WBParaSite" id="TCNE_0000832101-mRNA-1">
    <property type="protein sequence ID" value="TCNE_0000832101-mRNA-1"/>
    <property type="gene ID" value="TCNE_0000832101"/>
</dbReference>
<accession>A0A183UIK1</accession>
<evidence type="ECO:0000313" key="9">
    <source>
        <dbReference type="EMBL" id="VDM39642.1"/>
    </source>
</evidence>
<proteinExistence type="predicted"/>
<reference evidence="9 10" key="2">
    <citation type="submission" date="2018-11" db="EMBL/GenBank/DDBJ databases">
        <authorList>
            <consortium name="Pathogen Informatics"/>
        </authorList>
    </citation>
    <scope>NUCLEOTIDE SEQUENCE [LARGE SCALE GENOMIC DNA]</scope>
</reference>
<dbReference type="Gene3D" id="1.20.1390.10">
    <property type="entry name" value="PWI domain"/>
    <property type="match status" value="1"/>
</dbReference>
<evidence type="ECO:0000256" key="4">
    <source>
        <dbReference type="ARBA" id="ARBA00022884"/>
    </source>
</evidence>
<dbReference type="PANTHER" id="PTHR14398:SF0">
    <property type="entry name" value="ZINC FINGER PROTEIN SWM"/>
    <property type="match status" value="1"/>
</dbReference>
<dbReference type="InterPro" id="IPR045137">
    <property type="entry name" value="RBM26/27"/>
</dbReference>
<comment type="function">
    <text evidence="5">May be involved in the turnover of nuclear polyadenylated (pA+) RNA.</text>
</comment>
<dbReference type="Pfam" id="PF01480">
    <property type="entry name" value="PWI"/>
    <property type="match status" value="1"/>
</dbReference>
<dbReference type="EMBL" id="UYWY01019876">
    <property type="protein sequence ID" value="VDM39642.1"/>
    <property type="molecule type" value="Genomic_DNA"/>
</dbReference>
<feature type="zinc finger region" description="C3H1-type" evidence="6">
    <location>
        <begin position="264"/>
        <end position="292"/>
    </location>
</feature>
<dbReference type="GO" id="GO:0005634">
    <property type="term" value="C:nucleus"/>
    <property type="evidence" value="ECO:0007669"/>
    <property type="project" value="TreeGrafter"/>
</dbReference>
<dbReference type="Gene3D" id="3.30.70.330">
    <property type="match status" value="2"/>
</dbReference>
<keyword evidence="4" id="KW-0694">RNA-binding</keyword>
<feature type="compositionally biased region" description="Polar residues" evidence="7">
    <location>
        <begin position="727"/>
        <end position="742"/>
    </location>
</feature>